<dbReference type="Proteomes" id="UP000634206">
    <property type="component" value="Unassembled WGS sequence"/>
</dbReference>
<dbReference type="InterPro" id="IPR011990">
    <property type="entry name" value="TPR-like_helical_dom_sf"/>
</dbReference>
<dbReference type="SUPFAM" id="SSF81901">
    <property type="entry name" value="HCP-like"/>
    <property type="match status" value="1"/>
</dbReference>
<organism evidence="2 3">
    <name type="scientific">Oceaniferula flava</name>
    <dbReference type="NCBI Taxonomy" id="2800421"/>
    <lineage>
        <taxon>Bacteria</taxon>
        <taxon>Pseudomonadati</taxon>
        <taxon>Verrucomicrobiota</taxon>
        <taxon>Verrucomicrobiia</taxon>
        <taxon>Verrucomicrobiales</taxon>
        <taxon>Verrucomicrobiaceae</taxon>
        <taxon>Oceaniferula</taxon>
    </lineage>
</organism>
<evidence type="ECO:0008006" key="4">
    <source>
        <dbReference type="Google" id="ProtNLM"/>
    </source>
</evidence>
<reference evidence="2" key="1">
    <citation type="submission" date="2021-01" db="EMBL/GenBank/DDBJ databases">
        <title>Modified the classification status of verrucomicrobia.</title>
        <authorList>
            <person name="Feng X."/>
        </authorList>
    </citation>
    <scope>NUCLEOTIDE SEQUENCE</scope>
    <source>
        <strain evidence="2">5K15</strain>
    </source>
</reference>
<dbReference type="Gene3D" id="1.25.40.10">
    <property type="entry name" value="Tetratricopeptide repeat domain"/>
    <property type="match status" value="1"/>
</dbReference>
<protein>
    <recommendedName>
        <fullName evidence="4">Sel1 repeat family protein</fullName>
    </recommendedName>
</protein>
<sequence>MKWLVIWCLLIAPLSAANIPDGAWNGKLWDRNELLAGVQKQDPDALAEWAYCARRSLLQLPYDAKLIYQRAKQAAQAGSLVGMRLEAKCQYLGTGIKQDEAAAMKKWERLVELGMADAMVDVATYSPTEDATKCAEIEKLLDQADAKGAIRALGARANLLLEDDYAKMDRRESYRYRVKAFRASRDVFSAMSISYLHHSGESRGYEAILTPKLIAEARAMLQEGVELNHPNAMFRRSWEELELPGGDKHKGVMLQVRAANLGNLDAVRVLTKWMGYGYRDYHEGKRRTLVKSNVPTARRAARYAYDAGIRENRVVYTYATQMARGGKKNHPLAEKLLKGLIANGFYVAHDELGLLRVDRYIHKRAPKAEADLGFANLYYLSNRSSDALYYVFWLCAEDEKYPCYDLVRGAAAAQCYLKNYRKSENQWVIDYAEKLVKKAEQFSEKESKEYRRLVELGYPMSEKYRREAFEMLKKAGDIPADARFAE</sequence>
<feature type="chain" id="PRO_5041938392" description="Sel1 repeat family protein" evidence="1">
    <location>
        <begin position="18"/>
        <end position="486"/>
    </location>
</feature>
<proteinExistence type="predicted"/>
<dbReference type="AlphaFoldDB" id="A0AAE2SCM0"/>
<feature type="signal peptide" evidence="1">
    <location>
        <begin position="1"/>
        <end position="17"/>
    </location>
</feature>
<evidence type="ECO:0000313" key="2">
    <source>
        <dbReference type="EMBL" id="MBK1855379.1"/>
    </source>
</evidence>
<name>A0AAE2SCM0_9BACT</name>
<accession>A0AAE2SCM0</accession>
<comment type="caution">
    <text evidence="2">The sequence shown here is derived from an EMBL/GenBank/DDBJ whole genome shotgun (WGS) entry which is preliminary data.</text>
</comment>
<dbReference type="RefSeq" id="WP_309489992.1">
    <property type="nucleotide sequence ID" value="NZ_JAENIG010000006.1"/>
</dbReference>
<evidence type="ECO:0000313" key="3">
    <source>
        <dbReference type="Proteomes" id="UP000634206"/>
    </source>
</evidence>
<keyword evidence="3" id="KW-1185">Reference proteome</keyword>
<keyword evidence="1" id="KW-0732">Signal</keyword>
<evidence type="ECO:0000256" key="1">
    <source>
        <dbReference type="SAM" id="SignalP"/>
    </source>
</evidence>
<dbReference type="EMBL" id="JAENIG010000006">
    <property type="protein sequence ID" value="MBK1855379.1"/>
    <property type="molecule type" value="Genomic_DNA"/>
</dbReference>
<gene>
    <name evidence="2" type="ORF">JIN83_10445</name>
</gene>